<protein>
    <submittedName>
        <fullName evidence="7">Nac domain</fullName>
    </submittedName>
</protein>
<dbReference type="PROSITE" id="PS51005">
    <property type="entry name" value="NAC"/>
    <property type="match status" value="1"/>
</dbReference>
<accession>A0A9E7L0S9</accession>
<evidence type="ECO:0000313" key="7">
    <source>
        <dbReference type="EMBL" id="URE39652.1"/>
    </source>
</evidence>
<dbReference type="InterPro" id="IPR003441">
    <property type="entry name" value="NAC-dom"/>
</dbReference>
<keyword evidence="8" id="KW-1185">Reference proteome</keyword>
<dbReference type="EMBL" id="CP097510">
    <property type="protein sequence ID" value="URE39652.1"/>
    <property type="molecule type" value="Genomic_DNA"/>
</dbReference>
<evidence type="ECO:0000256" key="3">
    <source>
        <dbReference type="ARBA" id="ARBA00023163"/>
    </source>
</evidence>
<dbReference type="OrthoDB" id="764245at2759"/>
<reference evidence="7" key="1">
    <citation type="submission" date="2022-05" db="EMBL/GenBank/DDBJ databases">
        <title>The Musa troglodytarum L. genome provides insights into the mechanism of non-climacteric behaviour and enrichment of carotenoids.</title>
        <authorList>
            <person name="Wang J."/>
        </authorList>
    </citation>
    <scope>NUCLEOTIDE SEQUENCE</scope>
    <source>
        <tissue evidence="7">Leaf</tissue>
    </source>
</reference>
<evidence type="ECO:0000256" key="4">
    <source>
        <dbReference type="ARBA" id="ARBA00023242"/>
    </source>
</evidence>
<dbReference type="PANTHER" id="PTHR31719">
    <property type="entry name" value="NAC TRANSCRIPTION FACTOR 56"/>
    <property type="match status" value="1"/>
</dbReference>
<evidence type="ECO:0000259" key="6">
    <source>
        <dbReference type="PROSITE" id="PS51005"/>
    </source>
</evidence>
<dbReference type="Pfam" id="PF02365">
    <property type="entry name" value="NAM"/>
    <property type="match status" value="1"/>
</dbReference>
<dbReference type="GO" id="GO:0048731">
    <property type="term" value="P:system development"/>
    <property type="evidence" value="ECO:0007669"/>
    <property type="project" value="TreeGrafter"/>
</dbReference>
<evidence type="ECO:0000256" key="1">
    <source>
        <dbReference type="ARBA" id="ARBA00023015"/>
    </source>
</evidence>
<dbReference type="GO" id="GO:0003677">
    <property type="term" value="F:DNA binding"/>
    <property type="evidence" value="ECO:0007669"/>
    <property type="project" value="UniProtKB-KW"/>
</dbReference>
<evidence type="ECO:0000313" key="8">
    <source>
        <dbReference type="Proteomes" id="UP001055439"/>
    </source>
</evidence>
<dbReference type="InterPro" id="IPR036093">
    <property type="entry name" value="NAC_dom_sf"/>
</dbReference>
<feature type="compositionally biased region" description="Pro residues" evidence="5">
    <location>
        <begin position="1"/>
        <end position="20"/>
    </location>
</feature>
<dbReference type="PANTHER" id="PTHR31719:SF251">
    <property type="entry name" value="OS04G0437000 PROTEIN"/>
    <property type="match status" value="1"/>
</dbReference>
<evidence type="ECO:0000256" key="2">
    <source>
        <dbReference type="ARBA" id="ARBA00023125"/>
    </source>
</evidence>
<keyword evidence="3" id="KW-0804">Transcription</keyword>
<dbReference type="AlphaFoldDB" id="A0A9E7L0S9"/>
<dbReference type="Gene3D" id="2.170.150.80">
    <property type="entry name" value="NAC domain"/>
    <property type="match status" value="1"/>
</dbReference>
<organism evidence="7 8">
    <name type="scientific">Musa troglodytarum</name>
    <name type="common">fe'i banana</name>
    <dbReference type="NCBI Taxonomy" id="320322"/>
    <lineage>
        <taxon>Eukaryota</taxon>
        <taxon>Viridiplantae</taxon>
        <taxon>Streptophyta</taxon>
        <taxon>Embryophyta</taxon>
        <taxon>Tracheophyta</taxon>
        <taxon>Spermatophyta</taxon>
        <taxon>Magnoliopsida</taxon>
        <taxon>Liliopsida</taxon>
        <taxon>Zingiberales</taxon>
        <taxon>Musaceae</taxon>
        <taxon>Musa</taxon>
    </lineage>
</organism>
<keyword evidence="2" id="KW-0238">DNA-binding</keyword>
<evidence type="ECO:0000256" key="5">
    <source>
        <dbReference type="SAM" id="MobiDB-lite"/>
    </source>
</evidence>
<keyword evidence="1" id="KW-0805">Transcription regulation</keyword>
<gene>
    <name evidence="7" type="ORF">MUK42_07138</name>
</gene>
<feature type="domain" description="NAC" evidence="6">
    <location>
        <begin position="18"/>
        <end position="166"/>
    </location>
</feature>
<feature type="region of interest" description="Disordered" evidence="5">
    <location>
        <begin position="1"/>
        <end position="24"/>
    </location>
</feature>
<dbReference type="SUPFAM" id="SSF101941">
    <property type="entry name" value="NAC domain"/>
    <property type="match status" value="1"/>
</dbReference>
<dbReference type="GO" id="GO:0006355">
    <property type="term" value="P:regulation of DNA-templated transcription"/>
    <property type="evidence" value="ECO:0007669"/>
    <property type="project" value="InterPro"/>
</dbReference>
<name>A0A9E7L0S9_9LILI</name>
<sequence>MNWNPPAAPPPPPPPPPLPPGIRFDPTGNELVQHFLRHKVLGLPFNEEAITEMDIYQFHPDHLPIFLESPDGRYAHFFMRRASTEPTWRLRLTPDGYWNEVGVEEAVRDESSSVIVGFKRKFVFFEGTNETRWEMDEYRINQQIAWMRNTIDLRRNNYVICKVYMESLQSSGDLSFSSVEAQQIGSDESDSSTVANKRKRN</sequence>
<proteinExistence type="predicted"/>
<keyword evidence="4" id="KW-0539">Nucleus</keyword>
<dbReference type="Proteomes" id="UP001055439">
    <property type="component" value="Chromosome 8"/>
</dbReference>